<dbReference type="EMBL" id="CP049801">
    <property type="protein sequence ID" value="QIO05825.1"/>
    <property type="molecule type" value="Genomic_DNA"/>
</dbReference>
<dbReference type="KEGG" id="asha:G8E00_07610"/>
<dbReference type="Gene3D" id="1.10.357.10">
    <property type="entry name" value="Tetracycline Repressor, domain 2"/>
    <property type="match status" value="1"/>
</dbReference>
<reference evidence="4 5" key="1">
    <citation type="submission" date="2020-03" db="EMBL/GenBank/DDBJ databases">
        <authorList>
            <person name="Zhu W."/>
        </authorList>
    </citation>
    <scope>NUCLEOTIDE SEQUENCE [LARGE SCALE GENOMIC DNA]</scope>
    <source>
        <strain evidence="4 5">323-1</strain>
    </source>
</reference>
<sequence length="202" mass="23535">MLFDEMKLPVQKRSKARLELVVEKTIQLIEEQGITACTIPEIAHRANLPKITIYQYFPTINHLFTLLIKRYLDEVQRYVSFQSTHYQSWKIEQVTRDLIGRVAAFYNQHKAASLLILGGPVHVDGFNLQEMVIEQIAQDLLELFSQHPAGLKFKKTEHVTYLIEIVFALMKHSFYKYGCISPEILNECIELTDLYIQHKIQA</sequence>
<evidence type="ECO:0000259" key="3">
    <source>
        <dbReference type="PROSITE" id="PS50977"/>
    </source>
</evidence>
<evidence type="ECO:0000313" key="4">
    <source>
        <dbReference type="EMBL" id="QIO05825.1"/>
    </source>
</evidence>
<dbReference type="AlphaFoldDB" id="A0A6G8RVA8"/>
<feature type="domain" description="HTH tetR-type" evidence="3">
    <location>
        <begin position="15"/>
        <end position="75"/>
    </location>
</feature>
<dbReference type="SUPFAM" id="SSF46689">
    <property type="entry name" value="Homeodomain-like"/>
    <property type="match status" value="1"/>
</dbReference>
<dbReference type="Pfam" id="PF00440">
    <property type="entry name" value="TetR_N"/>
    <property type="match status" value="1"/>
</dbReference>
<gene>
    <name evidence="4" type="ORF">G8E00_07610</name>
</gene>
<dbReference type="RefSeq" id="WP_166223300.1">
    <property type="nucleotide sequence ID" value="NZ_CP049801.1"/>
</dbReference>
<evidence type="ECO:0000256" key="1">
    <source>
        <dbReference type="ARBA" id="ARBA00023125"/>
    </source>
</evidence>
<feature type="DNA-binding region" description="H-T-H motif" evidence="2">
    <location>
        <begin position="38"/>
        <end position="57"/>
    </location>
</feature>
<dbReference type="Proteomes" id="UP000502297">
    <property type="component" value="Chromosome"/>
</dbReference>
<keyword evidence="1 2" id="KW-0238">DNA-binding</keyword>
<evidence type="ECO:0000313" key="5">
    <source>
        <dbReference type="Proteomes" id="UP000502297"/>
    </source>
</evidence>
<dbReference type="InterPro" id="IPR009057">
    <property type="entry name" value="Homeodomain-like_sf"/>
</dbReference>
<organism evidence="4 5">
    <name type="scientific">Acinetobacter shaoyimingii</name>
    <dbReference type="NCBI Taxonomy" id="2715164"/>
    <lineage>
        <taxon>Bacteria</taxon>
        <taxon>Pseudomonadati</taxon>
        <taxon>Pseudomonadota</taxon>
        <taxon>Gammaproteobacteria</taxon>
        <taxon>Moraxellales</taxon>
        <taxon>Moraxellaceae</taxon>
        <taxon>Acinetobacter</taxon>
    </lineage>
</organism>
<dbReference type="GO" id="GO:0003677">
    <property type="term" value="F:DNA binding"/>
    <property type="evidence" value="ECO:0007669"/>
    <property type="project" value="UniProtKB-UniRule"/>
</dbReference>
<protein>
    <submittedName>
        <fullName evidence="4">TetR/AcrR family transcriptional regulator</fullName>
    </submittedName>
</protein>
<dbReference type="PROSITE" id="PS50977">
    <property type="entry name" value="HTH_TETR_2"/>
    <property type="match status" value="1"/>
</dbReference>
<keyword evidence="5" id="KW-1185">Reference proteome</keyword>
<proteinExistence type="predicted"/>
<dbReference type="InterPro" id="IPR001647">
    <property type="entry name" value="HTH_TetR"/>
</dbReference>
<evidence type="ECO:0000256" key="2">
    <source>
        <dbReference type="PROSITE-ProRule" id="PRU00335"/>
    </source>
</evidence>
<name>A0A6G8RVA8_9GAMM</name>
<accession>A0A6G8RVA8</accession>